<dbReference type="EMBL" id="MDYQ01000051">
    <property type="protein sequence ID" value="PRP85065.1"/>
    <property type="molecule type" value="Genomic_DNA"/>
</dbReference>
<dbReference type="PANTHER" id="PTHR36485">
    <property type="entry name" value="OS01G0939000 PROTEIN"/>
    <property type="match status" value="1"/>
</dbReference>
<evidence type="ECO:0008006" key="4">
    <source>
        <dbReference type="Google" id="ProtNLM"/>
    </source>
</evidence>
<accession>A0A2P6NM70</accession>
<name>A0A2P6NM70_9EUKA</name>
<proteinExistence type="predicted"/>
<protein>
    <recommendedName>
        <fullName evidence="4">Transmembrane protein</fullName>
    </recommendedName>
</protein>
<keyword evidence="3" id="KW-1185">Reference proteome</keyword>
<keyword evidence="1" id="KW-0812">Transmembrane</keyword>
<dbReference type="OrthoDB" id="2157498at2759"/>
<evidence type="ECO:0000313" key="3">
    <source>
        <dbReference type="Proteomes" id="UP000241769"/>
    </source>
</evidence>
<feature type="transmembrane region" description="Helical" evidence="1">
    <location>
        <begin position="67"/>
        <end position="88"/>
    </location>
</feature>
<keyword evidence="1" id="KW-1133">Transmembrane helix</keyword>
<sequence length="96" mass="11308">MHPQERFAELKTDQRRVNNNFATGCCGICLLFLVFTFFGASVFTIYISKVLPETGNPLLDTIREDHHYCYLIPLSLMTTYLFFFNNWLAMKFFRHA</sequence>
<reference evidence="2 3" key="1">
    <citation type="journal article" date="2018" name="Genome Biol. Evol.">
        <title>Multiple Roots of Fruiting Body Formation in Amoebozoa.</title>
        <authorList>
            <person name="Hillmann F."/>
            <person name="Forbes G."/>
            <person name="Novohradska S."/>
            <person name="Ferling I."/>
            <person name="Riege K."/>
            <person name="Groth M."/>
            <person name="Westermann M."/>
            <person name="Marz M."/>
            <person name="Spaller T."/>
            <person name="Winckler T."/>
            <person name="Schaap P."/>
            <person name="Glockner G."/>
        </authorList>
    </citation>
    <scope>NUCLEOTIDE SEQUENCE [LARGE SCALE GENOMIC DNA]</scope>
    <source>
        <strain evidence="2 3">Jena</strain>
    </source>
</reference>
<gene>
    <name evidence="2" type="ORF">PROFUN_07249</name>
</gene>
<dbReference type="PANTHER" id="PTHR36485:SF1">
    <property type="entry name" value="TRANSMEMBRANE PROTEIN"/>
    <property type="match status" value="1"/>
</dbReference>
<dbReference type="Proteomes" id="UP000241769">
    <property type="component" value="Unassembled WGS sequence"/>
</dbReference>
<dbReference type="Pfam" id="PF15159">
    <property type="entry name" value="PIG-Y"/>
    <property type="match status" value="1"/>
</dbReference>
<dbReference type="InterPro" id="IPR029164">
    <property type="entry name" value="PIG-Y"/>
</dbReference>
<dbReference type="AlphaFoldDB" id="A0A2P6NM70"/>
<dbReference type="InParanoid" id="A0A2P6NM70"/>
<keyword evidence="1" id="KW-0472">Membrane</keyword>
<feature type="transmembrane region" description="Helical" evidence="1">
    <location>
        <begin position="21"/>
        <end position="47"/>
    </location>
</feature>
<evidence type="ECO:0000313" key="2">
    <source>
        <dbReference type="EMBL" id="PRP85065.1"/>
    </source>
</evidence>
<comment type="caution">
    <text evidence="2">The sequence shown here is derived from an EMBL/GenBank/DDBJ whole genome shotgun (WGS) entry which is preliminary data.</text>
</comment>
<organism evidence="2 3">
    <name type="scientific">Planoprotostelium fungivorum</name>
    <dbReference type="NCBI Taxonomy" id="1890364"/>
    <lineage>
        <taxon>Eukaryota</taxon>
        <taxon>Amoebozoa</taxon>
        <taxon>Evosea</taxon>
        <taxon>Variosea</taxon>
        <taxon>Cavosteliida</taxon>
        <taxon>Cavosteliaceae</taxon>
        <taxon>Planoprotostelium</taxon>
    </lineage>
</organism>
<evidence type="ECO:0000256" key="1">
    <source>
        <dbReference type="SAM" id="Phobius"/>
    </source>
</evidence>